<feature type="compositionally biased region" description="Acidic residues" evidence="1">
    <location>
        <begin position="361"/>
        <end position="374"/>
    </location>
</feature>
<reference evidence="2 3" key="1">
    <citation type="submission" date="2024-02" db="EMBL/GenBank/DDBJ databases">
        <title>A draft genome for the cacao thread blight pathogen Marasmius crinis-equi.</title>
        <authorList>
            <person name="Cohen S.P."/>
            <person name="Baruah I.K."/>
            <person name="Amoako-Attah I."/>
            <person name="Bukari Y."/>
            <person name="Meinhardt L.W."/>
            <person name="Bailey B.A."/>
        </authorList>
    </citation>
    <scope>NUCLEOTIDE SEQUENCE [LARGE SCALE GENOMIC DNA]</scope>
    <source>
        <strain evidence="2 3">GH-76</strain>
    </source>
</reference>
<dbReference type="Proteomes" id="UP001465976">
    <property type="component" value="Unassembled WGS sequence"/>
</dbReference>
<accession>A0ABR3FL64</accession>
<evidence type="ECO:0000313" key="2">
    <source>
        <dbReference type="EMBL" id="KAL0575815.1"/>
    </source>
</evidence>
<evidence type="ECO:0000313" key="3">
    <source>
        <dbReference type="Proteomes" id="UP001465976"/>
    </source>
</evidence>
<feature type="compositionally biased region" description="Acidic residues" evidence="1">
    <location>
        <begin position="336"/>
        <end position="349"/>
    </location>
</feature>
<protein>
    <submittedName>
        <fullName evidence="2">Uncharacterized protein</fullName>
    </submittedName>
</protein>
<organism evidence="2 3">
    <name type="scientific">Marasmius crinis-equi</name>
    <dbReference type="NCBI Taxonomy" id="585013"/>
    <lineage>
        <taxon>Eukaryota</taxon>
        <taxon>Fungi</taxon>
        <taxon>Dikarya</taxon>
        <taxon>Basidiomycota</taxon>
        <taxon>Agaricomycotina</taxon>
        <taxon>Agaricomycetes</taxon>
        <taxon>Agaricomycetidae</taxon>
        <taxon>Agaricales</taxon>
        <taxon>Marasmiineae</taxon>
        <taxon>Marasmiaceae</taxon>
        <taxon>Marasmius</taxon>
    </lineage>
</organism>
<name>A0ABR3FL64_9AGAR</name>
<proteinExistence type="predicted"/>
<comment type="caution">
    <text evidence="2">The sequence shown here is derived from an EMBL/GenBank/DDBJ whole genome shotgun (WGS) entry which is preliminary data.</text>
</comment>
<feature type="region of interest" description="Disordered" evidence="1">
    <location>
        <begin position="329"/>
        <end position="376"/>
    </location>
</feature>
<sequence length="534" mass="60798">MTLSSWIGCKRTTEVPLYDVLPGQQPIQPSLFRSSFVASGIITNGLWAPPGARAQAMSARHFNAPDITSLHDSGPLADARQEWLAMLTCGNDGEEGPRRARKWNNPPGYPVPTKSIEEIVTITPEDGKAWEDWVCVSPVWPDTYVSPVATVGSWGDVTIDDEVNWNMRQDQPFLHIHRICLSFLCRRNNLTPHELWETLFTPGSPYEKHDDRIRTQGLLHSAVYYHMEGRNYQDFSYAVERWGPPPGRADLAGSEEYWVDPESMEDAKWILARPTVLPAPKPLGPSPVELPASVDRKVFDIPELFDAILDHIVDLSTELIEEELRARMSEGTGAGEEADQTSYTEEEQNDGTVVEEAVHSEDEDNVNEAEDEDREPNIFEAPSAIATAKALLSLAQADRWFYHAIVRDRQGLFIEAKRNFGWMLPCTPADWAHTTWPRELTRTPHLDWRGYMVACLRKEDPHIRNRWRFNMMAVQIARGVDRSRFRESWGRVWYGSWHAGKLGLRPELETPVTLDWELPLCQDEEQCTAATSRE</sequence>
<dbReference type="EMBL" id="JBAHYK010000272">
    <property type="protein sequence ID" value="KAL0575815.1"/>
    <property type="molecule type" value="Genomic_DNA"/>
</dbReference>
<keyword evidence="3" id="KW-1185">Reference proteome</keyword>
<gene>
    <name evidence="2" type="ORF">V5O48_006169</name>
</gene>
<evidence type="ECO:0000256" key="1">
    <source>
        <dbReference type="SAM" id="MobiDB-lite"/>
    </source>
</evidence>